<keyword evidence="8" id="KW-1185">Reference proteome</keyword>
<evidence type="ECO:0000256" key="5">
    <source>
        <dbReference type="ARBA" id="ARBA00023136"/>
    </source>
</evidence>
<dbReference type="EMBL" id="LSRX01000065">
    <property type="protein sequence ID" value="OLQ11130.1"/>
    <property type="molecule type" value="Genomic_DNA"/>
</dbReference>
<protein>
    <submittedName>
        <fullName evidence="7">UPF0420 protein</fullName>
    </submittedName>
</protein>
<evidence type="ECO:0000256" key="4">
    <source>
        <dbReference type="ARBA" id="ARBA00022989"/>
    </source>
</evidence>
<dbReference type="SUPFAM" id="SSF50985">
    <property type="entry name" value="RCC1/BLIP-II"/>
    <property type="match status" value="2"/>
</dbReference>
<dbReference type="InterPro" id="IPR009091">
    <property type="entry name" value="RCC1/BLIP-II"/>
</dbReference>
<sequence length="1254" mass="134107">MSALLGDLALRDLALGSSLDITLVHVHGNIFKGPWHGDMYNCHAAAKHFLLCDMSVAVDIVLLSGRKATVKAGLDEEVQTLLFRAQTTLEFGQGQLVDATGGILDACTTISDAGVRTGDVLTLHICRVQACASFDSFAVIGQKSVVTWGAYESGGDSSAVQHQLKHVKQIQAARYAFAAILRDGSVVTWGDEEYGADSSAVQHQLKNVQQIQAARYAFAAILDDGSVVTWGAAGFGGDSSAVQHQLKNVRQIQASLGAFAAIVGDGSVVTWGADVEHGSASSNHLKDVQQIQASSSALAAIIADGSVVTWGDHCCGADCGVVQDQLMNVQQIQASGKAFAAILGDGSVVTWGDARSGGDSSAVEGQLTNVQAIQANHFAFAAILADGSVVTWGDDEYGADSSTVQHQLKNVRQIQASSCAFAAILGDGSVVTWGRAGYGGDSSAVQHQLKNVQQVQAAKHAFAAILDDGSVVTWGCSRFGGDSGSVQHQLKNVQQIQAVRYAFAAILDDGSVVTWGAAGSGGDSRAVRHQLRSKAWLPGRYACSELYASALQELAMERQEVSKARAATLAAQRKGISMPSQDLEMPEATASGKKAPEGIMCCGWAEDVTGEHKLTKVRIVKNNLDVCIRMVDLSEASQQVPIALTQGHGEGQRKQRCLVKADAAGAQLLQPEIFKIDSAEPTKSTNQVFRFNPLARFLKKVFLPVEYPASVTPNYLHFIQYTASQIFFSHMSRVLATQAMLLAVGVGGRETVPMAAVTAWVMKDGIGHLVAIVVSTFINQRFDSDPKRFRFQAAALGKFADSVSILTLQWPQYFLALSALGGAFSRLSISTGGSSRAKVYESFARLGNLGDIMRCSSAQATAAQLLGTGLGACLGQLLGSELTFLLCGSALLSLASMSCCYKATCFVQLTSLNRQRAELIFEPAVREICSLQRRGIDPLGQPLLLPTLEEIRDAEVFVLPFRSRQPGRMEVNPTLTAAHVLLTPAAELRESKYCLGVRQLQHSLVTGQRFALWYHVEATPQEVLQGFLQAQLLRSLAAEAPATESAEETVKRFISGLGVVFKSRTGPQSTMHSSPEDGGLMLFSWTPKTGVLASNSLRPSSSRWDFRSGRDVDLEGDGTRKRFAITFFHQRTAGVFLRSVFEPNLWDDEGFRGCAMELKNTCRILGAVACAPDRAVAPRSASLGVARRRSALGGLGVTRRLDAGLGRRLRQQMLLAAQNRSKAVTEVDFSSFQAELGAFVAIVASLQAPDPQTE</sequence>
<keyword evidence="5" id="KW-0472">Membrane</keyword>
<dbReference type="PANTHER" id="PTHR12770:SF31">
    <property type="entry name" value="RUS FAMILY MEMBER 1"/>
    <property type="match status" value="1"/>
</dbReference>
<accession>A0A1Q9EUQ3</accession>
<comment type="caution">
    <text evidence="7">The sequence shown here is derived from an EMBL/GenBank/DDBJ whole genome shotgun (WGS) entry which is preliminary data.</text>
</comment>
<comment type="subcellular location">
    <subcellularLocation>
        <location evidence="1">Membrane</location>
    </subcellularLocation>
</comment>
<evidence type="ECO:0000256" key="1">
    <source>
        <dbReference type="ARBA" id="ARBA00004370"/>
    </source>
</evidence>
<comment type="similarity">
    <text evidence="2">Belongs to the RUS1 family.</text>
</comment>
<name>A0A1Q9EUQ3_SYMMI</name>
<dbReference type="Gene3D" id="2.130.10.30">
    <property type="entry name" value="Regulator of chromosome condensation 1/beta-lactamase-inhibitor protein II"/>
    <property type="match status" value="3"/>
</dbReference>
<evidence type="ECO:0000256" key="2">
    <source>
        <dbReference type="ARBA" id="ARBA00007558"/>
    </source>
</evidence>
<dbReference type="OrthoDB" id="5370059at2759"/>
<dbReference type="AlphaFoldDB" id="A0A1Q9EUQ3"/>
<dbReference type="PANTHER" id="PTHR12770">
    <property type="entry name" value="RUS1 FAMILY PROTEIN C16ORF58"/>
    <property type="match status" value="1"/>
</dbReference>
<evidence type="ECO:0000313" key="7">
    <source>
        <dbReference type="EMBL" id="OLQ11130.1"/>
    </source>
</evidence>
<keyword evidence="4" id="KW-1133">Transmembrane helix</keyword>
<dbReference type="InterPro" id="IPR054549">
    <property type="entry name" value="UVB_sens_RUS_dom"/>
</dbReference>
<evidence type="ECO:0000313" key="8">
    <source>
        <dbReference type="Proteomes" id="UP000186817"/>
    </source>
</evidence>
<feature type="domain" description="Protein root UVB sensitive/RUS" evidence="6">
    <location>
        <begin position="694"/>
        <end position="923"/>
    </location>
</feature>
<organism evidence="7 8">
    <name type="scientific">Symbiodinium microadriaticum</name>
    <name type="common">Dinoflagellate</name>
    <name type="synonym">Zooxanthella microadriatica</name>
    <dbReference type="NCBI Taxonomy" id="2951"/>
    <lineage>
        <taxon>Eukaryota</taxon>
        <taxon>Sar</taxon>
        <taxon>Alveolata</taxon>
        <taxon>Dinophyceae</taxon>
        <taxon>Suessiales</taxon>
        <taxon>Symbiodiniaceae</taxon>
        <taxon>Symbiodinium</taxon>
    </lineage>
</organism>
<keyword evidence="3" id="KW-0812">Transmembrane</keyword>
<dbReference type="Pfam" id="PF04884">
    <property type="entry name" value="UVB_sens_prot"/>
    <property type="match status" value="1"/>
</dbReference>
<evidence type="ECO:0000256" key="3">
    <source>
        <dbReference type="ARBA" id="ARBA00022692"/>
    </source>
</evidence>
<gene>
    <name evidence="7" type="ORF">AK812_SmicGene5114</name>
</gene>
<dbReference type="GO" id="GO:0016020">
    <property type="term" value="C:membrane"/>
    <property type="evidence" value="ECO:0007669"/>
    <property type="project" value="UniProtKB-SubCell"/>
</dbReference>
<dbReference type="InterPro" id="IPR006968">
    <property type="entry name" value="RUS_fam"/>
</dbReference>
<proteinExistence type="inferred from homology"/>
<reference evidence="7 8" key="1">
    <citation type="submission" date="2016-02" db="EMBL/GenBank/DDBJ databases">
        <title>Genome analysis of coral dinoflagellate symbionts highlights evolutionary adaptations to a symbiotic lifestyle.</title>
        <authorList>
            <person name="Aranda M."/>
            <person name="Li Y."/>
            <person name="Liew Y.J."/>
            <person name="Baumgarten S."/>
            <person name="Simakov O."/>
            <person name="Wilson M."/>
            <person name="Piel J."/>
            <person name="Ashoor H."/>
            <person name="Bougouffa S."/>
            <person name="Bajic V.B."/>
            <person name="Ryu T."/>
            <person name="Ravasi T."/>
            <person name="Bayer T."/>
            <person name="Micklem G."/>
            <person name="Kim H."/>
            <person name="Bhak J."/>
            <person name="Lajeunesse T.C."/>
            <person name="Voolstra C.R."/>
        </authorList>
    </citation>
    <scope>NUCLEOTIDE SEQUENCE [LARGE SCALE GENOMIC DNA]</scope>
    <source>
        <strain evidence="7 8">CCMP2467</strain>
    </source>
</reference>
<evidence type="ECO:0000259" key="6">
    <source>
        <dbReference type="Pfam" id="PF04884"/>
    </source>
</evidence>
<dbReference type="Proteomes" id="UP000186817">
    <property type="component" value="Unassembled WGS sequence"/>
</dbReference>